<dbReference type="OrthoDB" id="5580590at2"/>
<dbReference type="PANTHER" id="PTHR43649">
    <property type="entry name" value="ARABINOSE-BINDING PROTEIN-RELATED"/>
    <property type="match status" value="1"/>
</dbReference>
<dbReference type="GO" id="GO:0030313">
    <property type="term" value="C:cell envelope"/>
    <property type="evidence" value="ECO:0007669"/>
    <property type="project" value="UniProtKB-SubCell"/>
</dbReference>
<protein>
    <recommendedName>
        <fullName evidence="6">Probable sugar-binding periplasmic protein</fullName>
    </recommendedName>
</protein>
<dbReference type="STRING" id="1184609.KILIM_046_00190"/>
<dbReference type="eggNOG" id="COG1653">
    <property type="taxonomic scope" value="Bacteria"/>
</dbReference>
<evidence type="ECO:0000256" key="7">
    <source>
        <dbReference type="SAM" id="SignalP"/>
    </source>
</evidence>
<organism evidence="8 9">
    <name type="scientific">Kineosphaera limosa NBRC 100340</name>
    <dbReference type="NCBI Taxonomy" id="1184609"/>
    <lineage>
        <taxon>Bacteria</taxon>
        <taxon>Bacillati</taxon>
        <taxon>Actinomycetota</taxon>
        <taxon>Actinomycetes</taxon>
        <taxon>Micrococcales</taxon>
        <taxon>Dermatophilaceae</taxon>
        <taxon>Kineosphaera</taxon>
    </lineage>
</organism>
<dbReference type="AlphaFoldDB" id="K6WBX5"/>
<name>K6WBX5_9MICO</name>
<dbReference type="InterPro" id="IPR050490">
    <property type="entry name" value="Bact_solute-bd_prot1"/>
</dbReference>
<gene>
    <name evidence="8" type="ORF">KILIM_046_00190</name>
</gene>
<comment type="caution">
    <text evidence="8">The sequence shown here is derived from an EMBL/GenBank/DDBJ whole genome shotgun (WGS) entry which is preliminary data.</text>
</comment>
<feature type="chain" id="PRO_5039573241" description="Probable sugar-binding periplasmic protein" evidence="7">
    <location>
        <begin position="19"/>
        <end position="433"/>
    </location>
</feature>
<comment type="function">
    <text evidence="5">Part of a binding-protein-dependent transport system for a sugar.</text>
</comment>
<proteinExistence type="inferred from homology"/>
<dbReference type="Gene3D" id="3.40.190.10">
    <property type="entry name" value="Periplasmic binding protein-like II"/>
    <property type="match status" value="2"/>
</dbReference>
<dbReference type="InterPro" id="IPR006059">
    <property type="entry name" value="SBP"/>
</dbReference>
<dbReference type="Proteomes" id="UP000008366">
    <property type="component" value="Unassembled WGS sequence"/>
</dbReference>
<feature type="signal peptide" evidence="7">
    <location>
        <begin position="1"/>
        <end position="18"/>
    </location>
</feature>
<dbReference type="SUPFAM" id="SSF53850">
    <property type="entry name" value="Periplasmic binding protein-like II"/>
    <property type="match status" value="1"/>
</dbReference>
<evidence type="ECO:0000256" key="4">
    <source>
        <dbReference type="ARBA" id="ARBA00022729"/>
    </source>
</evidence>
<accession>K6WBX5</accession>
<sequence>MKRIAAVASAVTIGLTLAACGGGGATTPEAGSTGGAAGAGDASEVQVVTWWAQGSEKAGLEALEKVFATQHPDTKFVNAALAGGAGSQAKQKLQADLQAGNPPDTFQAHAGAELTDYIDAGQIEDVSALYDEFNLKQAFPENLVERLTVDGKIYSIPSNIHRANVVWANPAVLKEAGINPDTPPASIEAWIADMEKIKAKGKTPITVGMDWTQTQLLETILISDLGAEKYNGLWDGKTDWAGADVTKALTNFQKIMSFTNPDRDGLDWEPAMQKVVDGSAAYNVMGDWAVAGFDSQQKKEGTDYIWFPVPGNEKVFDFLADSFTLPVGAKHPGGSKNWLQTISSSEGQLAFNKVKGSIPARTDVDVAQLSEYQQKAMESFKNDTIVSSLAHGAAAPVAVSTQINQAVVKFTQGASDLAGFQKELVTATASLKG</sequence>
<evidence type="ECO:0000256" key="5">
    <source>
        <dbReference type="ARBA" id="ARBA00049629"/>
    </source>
</evidence>
<evidence type="ECO:0000256" key="2">
    <source>
        <dbReference type="ARBA" id="ARBA00008520"/>
    </source>
</evidence>
<reference evidence="8 9" key="1">
    <citation type="submission" date="2012-08" db="EMBL/GenBank/DDBJ databases">
        <title>Whole genome shotgun sequence of Kineosphaera limosa NBRC 100340.</title>
        <authorList>
            <person name="Yoshida I."/>
            <person name="Isaki S."/>
            <person name="Hosoyama A."/>
            <person name="Tsuchikane K."/>
            <person name="Katsumata H."/>
            <person name="Ando Y."/>
            <person name="Ohji S."/>
            <person name="Hamada M."/>
            <person name="Tamura T."/>
            <person name="Yamazoe A."/>
            <person name="Yamazaki S."/>
            <person name="Fujita N."/>
        </authorList>
    </citation>
    <scope>NUCLEOTIDE SEQUENCE [LARGE SCALE GENOMIC DNA]</scope>
    <source>
        <strain evidence="8 9">NBRC 100340</strain>
    </source>
</reference>
<dbReference type="EMBL" id="BAHD01000046">
    <property type="protein sequence ID" value="GAB96735.1"/>
    <property type="molecule type" value="Genomic_DNA"/>
</dbReference>
<dbReference type="PROSITE" id="PS51257">
    <property type="entry name" value="PROKAR_LIPOPROTEIN"/>
    <property type="match status" value="1"/>
</dbReference>
<dbReference type="RefSeq" id="WP_006593267.1">
    <property type="nucleotide sequence ID" value="NZ_BAHD01000046.1"/>
</dbReference>
<keyword evidence="4 7" id="KW-0732">Signal</keyword>
<keyword evidence="9" id="KW-1185">Reference proteome</keyword>
<evidence type="ECO:0000256" key="1">
    <source>
        <dbReference type="ARBA" id="ARBA00004196"/>
    </source>
</evidence>
<keyword evidence="3" id="KW-0813">Transport</keyword>
<evidence type="ECO:0000313" key="9">
    <source>
        <dbReference type="Proteomes" id="UP000008366"/>
    </source>
</evidence>
<dbReference type="Pfam" id="PF01547">
    <property type="entry name" value="SBP_bac_1"/>
    <property type="match status" value="1"/>
</dbReference>
<evidence type="ECO:0000256" key="3">
    <source>
        <dbReference type="ARBA" id="ARBA00022448"/>
    </source>
</evidence>
<comment type="subcellular location">
    <subcellularLocation>
        <location evidence="1">Cell envelope</location>
    </subcellularLocation>
</comment>
<comment type="similarity">
    <text evidence="2">Belongs to the bacterial solute-binding protein 1 family.</text>
</comment>
<dbReference type="PANTHER" id="PTHR43649:SF28">
    <property type="entry name" value="BINDING PROTEIN COMPONENT OF ABC SUGAR TRANSPORTER-RELATED"/>
    <property type="match status" value="1"/>
</dbReference>
<evidence type="ECO:0000256" key="6">
    <source>
        <dbReference type="ARBA" id="ARBA00049753"/>
    </source>
</evidence>
<evidence type="ECO:0000313" key="8">
    <source>
        <dbReference type="EMBL" id="GAB96735.1"/>
    </source>
</evidence>